<keyword evidence="3" id="KW-0808">Transferase</keyword>
<feature type="domain" description="BioF2-like acetyltransferase" evidence="2">
    <location>
        <begin position="196"/>
        <end position="319"/>
    </location>
</feature>
<dbReference type="Proteomes" id="UP000317691">
    <property type="component" value="Unassembled WGS sequence"/>
</dbReference>
<proteinExistence type="predicted"/>
<sequence>MLRVERADVDRLREIRAEWNGLVAAMARPSTFSTWEWIEAWWRHFGDAYEPVLLHFYRGETLVGILPLASRWMIVEDAALPTRTLLYCGSRELGSDHIDLIASASDAAECLAAAGTYLQWEFRDWDLLHFSHVAEDSRLLEWAEGNTVPFPVDSRVVSAAPYVDLSVGFDSYRMSLRKKKRKHLEGLAGQLFGGMGVEYWKCDPVEAKNAVRQLFDLHRLRAASLKRATVFEGERLIRFHEDIAVRLQQQGQLRLRFLRQRGVPLSAWYCFECHGRAFAYQTGMDPAWEKYGAGNLLLYEVIRESSEEGLKEVDLLRGGHYKGRWTKRSRALSTINMYNDTALARLARWGARWRTDFVHAVKQRSRRPTPQNREGEIAPEEM</sequence>
<reference evidence="3 4" key="1">
    <citation type="journal article" date="2019" name="Nat. Microbiol.">
        <title>Mediterranean grassland soil C-N compound turnover is dependent on rainfall and depth, and is mediated by genomically divergent microorganisms.</title>
        <authorList>
            <person name="Diamond S."/>
            <person name="Andeer P.F."/>
            <person name="Li Z."/>
            <person name="Crits-Christoph A."/>
            <person name="Burstein D."/>
            <person name="Anantharaman K."/>
            <person name="Lane K.R."/>
            <person name="Thomas B.C."/>
            <person name="Pan C."/>
            <person name="Northen T.R."/>
            <person name="Banfield J.F."/>
        </authorList>
    </citation>
    <scope>NUCLEOTIDE SEQUENCE [LARGE SCALE GENOMIC DNA]</scope>
    <source>
        <strain evidence="3">WS_9</strain>
    </source>
</reference>
<evidence type="ECO:0000313" key="4">
    <source>
        <dbReference type="Proteomes" id="UP000317691"/>
    </source>
</evidence>
<dbReference type="InterPro" id="IPR016181">
    <property type="entry name" value="Acyl_CoA_acyltransferase"/>
</dbReference>
<feature type="region of interest" description="Disordered" evidence="1">
    <location>
        <begin position="362"/>
        <end position="382"/>
    </location>
</feature>
<dbReference type="GO" id="GO:0016740">
    <property type="term" value="F:transferase activity"/>
    <property type="evidence" value="ECO:0007669"/>
    <property type="project" value="UniProtKB-KW"/>
</dbReference>
<comment type="caution">
    <text evidence="3">The sequence shown here is derived from an EMBL/GenBank/DDBJ whole genome shotgun (WGS) entry which is preliminary data.</text>
</comment>
<dbReference type="Gene3D" id="3.40.630.30">
    <property type="match status" value="1"/>
</dbReference>
<gene>
    <name evidence="3" type="ORF">E6K79_09960</name>
</gene>
<accession>A0A538TIW7</accession>
<evidence type="ECO:0000259" key="2">
    <source>
        <dbReference type="Pfam" id="PF13480"/>
    </source>
</evidence>
<organism evidence="3 4">
    <name type="scientific">Eiseniibacteriota bacterium</name>
    <dbReference type="NCBI Taxonomy" id="2212470"/>
    <lineage>
        <taxon>Bacteria</taxon>
        <taxon>Candidatus Eiseniibacteriota</taxon>
    </lineage>
</organism>
<dbReference type="SUPFAM" id="SSF55729">
    <property type="entry name" value="Acyl-CoA N-acyltransferases (Nat)"/>
    <property type="match status" value="1"/>
</dbReference>
<dbReference type="Pfam" id="PF13480">
    <property type="entry name" value="Acetyltransf_6"/>
    <property type="match status" value="1"/>
</dbReference>
<protein>
    <submittedName>
        <fullName evidence="3">GNAT family N-acetyltransferase</fullName>
    </submittedName>
</protein>
<dbReference type="InterPro" id="IPR038740">
    <property type="entry name" value="BioF2-like_GNAT_dom"/>
</dbReference>
<dbReference type="EMBL" id="VBOZ01000030">
    <property type="protein sequence ID" value="TMQ63559.1"/>
    <property type="molecule type" value="Genomic_DNA"/>
</dbReference>
<evidence type="ECO:0000256" key="1">
    <source>
        <dbReference type="SAM" id="MobiDB-lite"/>
    </source>
</evidence>
<evidence type="ECO:0000313" key="3">
    <source>
        <dbReference type="EMBL" id="TMQ63559.1"/>
    </source>
</evidence>
<dbReference type="AlphaFoldDB" id="A0A538TIW7"/>
<name>A0A538TIW7_UNCEI</name>